<reference evidence="3" key="1">
    <citation type="journal article" date="2019" name="Int. J. Syst. Evol. Microbiol.">
        <title>The Global Catalogue of Microorganisms (GCM) 10K type strain sequencing project: providing services to taxonomists for standard genome sequencing and annotation.</title>
        <authorList>
            <consortium name="The Broad Institute Genomics Platform"/>
            <consortium name="The Broad Institute Genome Sequencing Center for Infectious Disease"/>
            <person name="Wu L."/>
            <person name="Ma J."/>
        </authorList>
    </citation>
    <scope>NUCLEOTIDE SEQUENCE [LARGE SCALE GENOMIC DNA]</scope>
    <source>
        <strain evidence="3">KACC 11588</strain>
    </source>
</reference>
<evidence type="ECO:0000313" key="3">
    <source>
        <dbReference type="Proteomes" id="UP001596056"/>
    </source>
</evidence>
<feature type="region of interest" description="Disordered" evidence="1">
    <location>
        <begin position="1"/>
        <end position="20"/>
    </location>
</feature>
<comment type="caution">
    <text evidence="2">The sequence shown here is derived from an EMBL/GenBank/DDBJ whole genome shotgun (WGS) entry which is preliminary data.</text>
</comment>
<evidence type="ECO:0000256" key="1">
    <source>
        <dbReference type="SAM" id="MobiDB-lite"/>
    </source>
</evidence>
<accession>A0ABW0SA63</accession>
<gene>
    <name evidence="2" type="ORF">ACFPOC_05180</name>
</gene>
<name>A0ABW0SA63_9RHOB</name>
<proteinExistence type="predicted"/>
<evidence type="ECO:0000313" key="2">
    <source>
        <dbReference type="EMBL" id="MFC5565811.1"/>
    </source>
</evidence>
<sequence>MDQNQTAGGDQGDQRSQSLQRRYQVREVTQYQASWVEQGRGEDGKFTLQLILDNGVEEYILEPTEDDIDVILKLLGQSKHTMFDMERKVLMFSNLKA</sequence>
<keyword evidence="3" id="KW-1185">Reference proteome</keyword>
<organism evidence="2 3">
    <name type="scientific">Rubellimicrobium aerolatum</name>
    <dbReference type="NCBI Taxonomy" id="490979"/>
    <lineage>
        <taxon>Bacteria</taxon>
        <taxon>Pseudomonadati</taxon>
        <taxon>Pseudomonadota</taxon>
        <taxon>Alphaproteobacteria</taxon>
        <taxon>Rhodobacterales</taxon>
        <taxon>Roseobacteraceae</taxon>
        <taxon>Rubellimicrobium</taxon>
    </lineage>
</organism>
<protein>
    <submittedName>
        <fullName evidence="2">Uncharacterized protein</fullName>
    </submittedName>
</protein>
<dbReference type="RefSeq" id="WP_209838568.1">
    <property type="nucleotide sequence ID" value="NZ_JAGGJP010000003.1"/>
</dbReference>
<dbReference type="Proteomes" id="UP001596056">
    <property type="component" value="Unassembled WGS sequence"/>
</dbReference>
<dbReference type="EMBL" id="JBHSNA010000003">
    <property type="protein sequence ID" value="MFC5565811.1"/>
    <property type="molecule type" value="Genomic_DNA"/>
</dbReference>